<dbReference type="Gene3D" id="3.40.50.10310">
    <property type="entry name" value="Creatininase"/>
    <property type="match status" value="1"/>
</dbReference>
<dbReference type="STRING" id="1230453.C453_00020"/>
<dbReference type="PANTHER" id="PTHR35005">
    <property type="entry name" value="3-DEHYDRO-SCYLLO-INOSOSE HYDROLASE"/>
    <property type="match status" value="1"/>
</dbReference>
<dbReference type="Pfam" id="PF02633">
    <property type="entry name" value="Creatininase"/>
    <property type="match status" value="1"/>
</dbReference>
<comment type="cofactor">
    <cofactor evidence="1">
        <name>Zn(2+)</name>
        <dbReference type="ChEBI" id="CHEBI:29105"/>
    </cofactor>
</comment>
<gene>
    <name evidence="5" type="ORF">C453_00020</name>
</gene>
<dbReference type="AlphaFoldDB" id="M0HY94"/>
<evidence type="ECO:0000256" key="4">
    <source>
        <dbReference type="ARBA" id="ARBA00022833"/>
    </source>
</evidence>
<dbReference type="GO" id="GO:0046872">
    <property type="term" value="F:metal ion binding"/>
    <property type="evidence" value="ECO:0007669"/>
    <property type="project" value="UniProtKB-KW"/>
</dbReference>
<dbReference type="EMBL" id="AOLK01000001">
    <property type="protein sequence ID" value="ELZ89555.1"/>
    <property type="molecule type" value="Genomic_DNA"/>
</dbReference>
<dbReference type="PATRIC" id="fig|1230453.4.peg.4"/>
<dbReference type="RefSeq" id="WP_008321911.1">
    <property type="nucleotide sequence ID" value="NZ_AOLK01000001.1"/>
</dbReference>
<dbReference type="SUPFAM" id="SSF102215">
    <property type="entry name" value="Creatininase"/>
    <property type="match status" value="1"/>
</dbReference>
<dbReference type="PANTHER" id="PTHR35005:SF1">
    <property type="entry name" value="2-AMINO-5-FORMYLAMINO-6-RIBOSYLAMINOPYRIMIDIN-4(3H)-ONE 5'-MONOPHOSPHATE DEFORMYLASE"/>
    <property type="match status" value="1"/>
</dbReference>
<proteinExistence type="predicted"/>
<keyword evidence="6" id="KW-1185">Reference proteome</keyword>
<dbReference type="InterPro" id="IPR003785">
    <property type="entry name" value="Creatininase/forma_Hydrolase"/>
</dbReference>
<dbReference type="GO" id="GO:0009231">
    <property type="term" value="P:riboflavin biosynthetic process"/>
    <property type="evidence" value="ECO:0007669"/>
    <property type="project" value="TreeGrafter"/>
</dbReference>
<dbReference type="InterPro" id="IPR024087">
    <property type="entry name" value="Creatininase-like_sf"/>
</dbReference>
<evidence type="ECO:0000313" key="5">
    <source>
        <dbReference type="EMBL" id="ELZ89555.1"/>
    </source>
</evidence>
<evidence type="ECO:0000256" key="3">
    <source>
        <dbReference type="ARBA" id="ARBA00022801"/>
    </source>
</evidence>
<comment type="caution">
    <text evidence="5">The sequence shown here is derived from an EMBL/GenBank/DDBJ whole genome shotgun (WGS) entry which is preliminary data.</text>
</comment>
<reference evidence="5 6" key="1">
    <citation type="journal article" date="2014" name="PLoS Genet.">
        <title>Phylogenetically driven sequencing of extremely halophilic archaea reveals strategies for static and dynamic osmo-response.</title>
        <authorList>
            <person name="Becker E.A."/>
            <person name="Seitzer P.M."/>
            <person name="Tritt A."/>
            <person name="Larsen D."/>
            <person name="Krusor M."/>
            <person name="Yao A.I."/>
            <person name="Wu D."/>
            <person name="Madern D."/>
            <person name="Eisen J.A."/>
            <person name="Darling A.E."/>
            <person name="Facciotti M.T."/>
        </authorList>
    </citation>
    <scope>NUCLEOTIDE SEQUENCE [LARGE SCALE GENOMIC DNA]</scope>
    <source>
        <strain evidence="5 6">ATCC BAA-1513</strain>
    </source>
</reference>
<keyword evidence="4" id="KW-0862">Zinc</keyword>
<keyword evidence="3 5" id="KW-0378">Hydrolase</keyword>
<protein>
    <submittedName>
        <fullName evidence="5">Creatinine amidohydrolase</fullName>
    </submittedName>
</protein>
<dbReference type="OrthoDB" id="46121at2157"/>
<keyword evidence="2" id="KW-0479">Metal-binding</keyword>
<accession>M0HY94</accession>
<evidence type="ECO:0000256" key="2">
    <source>
        <dbReference type="ARBA" id="ARBA00022723"/>
    </source>
</evidence>
<name>M0HY94_HALEO</name>
<dbReference type="GO" id="GO:0016811">
    <property type="term" value="F:hydrolase activity, acting on carbon-nitrogen (but not peptide) bonds, in linear amides"/>
    <property type="evidence" value="ECO:0007669"/>
    <property type="project" value="TreeGrafter"/>
</dbReference>
<sequence length="266" mass="28477">MMYDTIGRRESEWAGMTAREVRDIGSQPGSIMVIPVGSIEQHGNHLPVVTDSLLVEAMVDAAVERTDDVPLVVSPTVWSGFSPHHLPFGGTLSLDFENLRAVLEDIAHTGLENGFDAVLFVNGHGGNGPLIGSVVSTVGVDTDAEVLGTTYFELASDRIEALRDTETGGMAHGGEFETSLMLAVRPDLVGDTSKRDGEPMDEHYRWAGQDLLDGGSVGVYRSFDVYSNSGAIGLPEEASAEKGERIRSIIGEELASLLRAIHENNA</sequence>
<evidence type="ECO:0000313" key="6">
    <source>
        <dbReference type="Proteomes" id="UP000011612"/>
    </source>
</evidence>
<organism evidence="5 6">
    <name type="scientific">Haloferax elongans ATCC BAA-1513</name>
    <dbReference type="NCBI Taxonomy" id="1230453"/>
    <lineage>
        <taxon>Archaea</taxon>
        <taxon>Methanobacteriati</taxon>
        <taxon>Methanobacteriota</taxon>
        <taxon>Stenosarchaea group</taxon>
        <taxon>Halobacteria</taxon>
        <taxon>Halobacteriales</taxon>
        <taxon>Haloferacaceae</taxon>
        <taxon>Haloferax</taxon>
    </lineage>
</organism>
<evidence type="ECO:0000256" key="1">
    <source>
        <dbReference type="ARBA" id="ARBA00001947"/>
    </source>
</evidence>
<dbReference type="Proteomes" id="UP000011612">
    <property type="component" value="Unassembled WGS sequence"/>
</dbReference>